<dbReference type="PANTHER" id="PTHR47055">
    <property type="entry name" value="DDE_TNP_1_7 DOMAIN-CONTAINING PROTEIN"/>
    <property type="match status" value="1"/>
</dbReference>
<organism evidence="3 4">
    <name type="scientific">Sitophilus oryzae</name>
    <name type="common">Rice weevil</name>
    <name type="synonym">Curculio oryzae</name>
    <dbReference type="NCBI Taxonomy" id="7048"/>
    <lineage>
        <taxon>Eukaryota</taxon>
        <taxon>Metazoa</taxon>
        <taxon>Ecdysozoa</taxon>
        <taxon>Arthropoda</taxon>
        <taxon>Hexapoda</taxon>
        <taxon>Insecta</taxon>
        <taxon>Pterygota</taxon>
        <taxon>Neoptera</taxon>
        <taxon>Endopterygota</taxon>
        <taxon>Coleoptera</taxon>
        <taxon>Polyphaga</taxon>
        <taxon>Cucujiformia</taxon>
        <taxon>Curculionidae</taxon>
        <taxon>Dryophthorinae</taxon>
        <taxon>Sitophilus</taxon>
    </lineage>
</organism>
<dbReference type="KEGG" id="soy:115886676"/>
<gene>
    <name evidence="4" type="primary">LOC115886676</name>
</gene>
<sequence length="309" mass="36221">MPPTNSCEVLTDEDSGDEDVVDVNNLPTAQLRAEAELFAHNSDDEWEDEDKIPLSELRKGLLSKRHYDEIKKKTYKWEKFDIKNARLETEWPNFVLPSSNLSPIQLFENFFDKEIIDMFVFYTNNYAASKNKRSDIAPEEIKVFFGILLLSGYVSVPRRRMFWENSSDCYNNIVSNSMSRNRFEHILSNIHCCDNNNLYKNDRFAKVRPFFDKINSRFLDFAPIDEFHCVDEPMVPYFGRHGCKQFIRGKPLRYGYKLWVDASAIGYIIWYEPYQGAKSEIKDCYKNLGLGLSVVLEYTDVLRSKLELP</sequence>
<dbReference type="InParanoid" id="A0A6J2YFX9"/>
<dbReference type="GO" id="GO:0043565">
    <property type="term" value="F:sequence-specific DNA binding"/>
    <property type="evidence" value="ECO:0007669"/>
    <property type="project" value="TreeGrafter"/>
</dbReference>
<dbReference type="InterPro" id="IPR029526">
    <property type="entry name" value="PGBD"/>
</dbReference>
<evidence type="ECO:0000259" key="2">
    <source>
        <dbReference type="Pfam" id="PF13843"/>
    </source>
</evidence>
<keyword evidence="3" id="KW-1185">Reference proteome</keyword>
<dbReference type="InterPro" id="IPR052638">
    <property type="entry name" value="PiggyBac_TE-derived"/>
</dbReference>
<dbReference type="GeneID" id="115886676"/>
<feature type="domain" description="PiggyBac transposable element-derived protein" evidence="2">
    <location>
        <begin position="102"/>
        <end position="301"/>
    </location>
</feature>
<name>A0A6J2YFX9_SITOR</name>
<dbReference type="Proteomes" id="UP000504635">
    <property type="component" value="Unplaced"/>
</dbReference>
<dbReference type="PANTHER" id="PTHR47055:SF3">
    <property type="entry name" value="PHORBOL-ESTER_DAG-TYPE DOMAIN-CONTAINING PROTEIN"/>
    <property type="match status" value="1"/>
</dbReference>
<accession>A0A6J2YFX9</accession>
<evidence type="ECO:0000313" key="3">
    <source>
        <dbReference type="Proteomes" id="UP000504635"/>
    </source>
</evidence>
<dbReference type="Pfam" id="PF13843">
    <property type="entry name" value="DDE_Tnp_1_7"/>
    <property type="match status" value="1"/>
</dbReference>
<dbReference type="OrthoDB" id="10057240at2759"/>
<protein>
    <submittedName>
        <fullName evidence="4">PiggyBac transposable element-derived protein 3-like</fullName>
    </submittedName>
</protein>
<feature type="compositionally biased region" description="Acidic residues" evidence="1">
    <location>
        <begin position="10"/>
        <end position="21"/>
    </location>
</feature>
<evidence type="ECO:0000256" key="1">
    <source>
        <dbReference type="SAM" id="MobiDB-lite"/>
    </source>
</evidence>
<proteinExistence type="predicted"/>
<dbReference type="RefSeq" id="XP_030761790.1">
    <property type="nucleotide sequence ID" value="XM_030905930.1"/>
</dbReference>
<dbReference type="AlphaFoldDB" id="A0A6J2YFX9"/>
<reference evidence="4" key="1">
    <citation type="submission" date="2025-08" db="UniProtKB">
        <authorList>
            <consortium name="RefSeq"/>
        </authorList>
    </citation>
    <scope>IDENTIFICATION</scope>
    <source>
        <tissue evidence="4">Gonads</tissue>
    </source>
</reference>
<evidence type="ECO:0000313" key="4">
    <source>
        <dbReference type="RefSeq" id="XP_030761790.1"/>
    </source>
</evidence>
<feature type="region of interest" description="Disordered" evidence="1">
    <location>
        <begin position="1"/>
        <end position="21"/>
    </location>
</feature>